<dbReference type="Gene3D" id="3.30.700.10">
    <property type="entry name" value="Glycoprotein, Type 4 Pilin"/>
    <property type="match status" value="1"/>
</dbReference>
<keyword evidence="1" id="KW-1133">Transmembrane helix</keyword>
<keyword evidence="1" id="KW-0472">Membrane</keyword>
<dbReference type="EMBL" id="DRBW01000073">
    <property type="protein sequence ID" value="HDM89953.1"/>
    <property type="molecule type" value="Genomic_DNA"/>
</dbReference>
<sequence length="243" mass="26675">MIKNLTAFHFTSFWGLCIDNPSNNTYFKGKKRGEKVEKADLGFTLIEILIIVALIAIIAGLSYPSFRGTVRRAALNRSQDAVFSALEYARIKAMETGNDWVVIFSPSDSSYTVFSDNGITSPGPDGILFTDDDIISPSYRNNGTLDGSAVGETSTRRKYWLDKGIYYGAAPDVDKLACSNQSGTPPSDGISFDNNRARFNLWGILRGNDGAVYLTEGKNTRAVSVRAATGRIKACLWRGTIWQ</sequence>
<feature type="transmembrane region" description="Helical" evidence="1">
    <location>
        <begin position="41"/>
        <end position="63"/>
    </location>
</feature>
<dbReference type="NCBIfam" id="TIGR02532">
    <property type="entry name" value="IV_pilin_GFxxxE"/>
    <property type="match status" value="1"/>
</dbReference>
<dbReference type="InterPro" id="IPR012902">
    <property type="entry name" value="N_methyl_site"/>
</dbReference>
<dbReference type="SUPFAM" id="SSF54523">
    <property type="entry name" value="Pili subunits"/>
    <property type="match status" value="1"/>
</dbReference>
<reference evidence="2" key="1">
    <citation type="journal article" date="2020" name="mSystems">
        <title>Genome- and Community-Level Interaction Insights into Carbon Utilization and Element Cycling Functions of Hydrothermarchaeota in Hydrothermal Sediment.</title>
        <authorList>
            <person name="Zhou Z."/>
            <person name="Liu Y."/>
            <person name="Xu W."/>
            <person name="Pan J."/>
            <person name="Luo Z.H."/>
            <person name="Li M."/>
        </authorList>
    </citation>
    <scope>NUCLEOTIDE SEQUENCE [LARGE SCALE GENOMIC DNA]</scope>
    <source>
        <strain evidence="2">HyVt-237</strain>
    </source>
</reference>
<dbReference type="AlphaFoldDB" id="A0A7C1BIM5"/>
<evidence type="ECO:0000256" key="1">
    <source>
        <dbReference type="SAM" id="Phobius"/>
    </source>
</evidence>
<protein>
    <submittedName>
        <fullName evidence="2">Prepilin-type N-terminal cleavage/methylation domain-containing protein</fullName>
    </submittedName>
</protein>
<comment type="caution">
    <text evidence="2">The sequence shown here is derived from an EMBL/GenBank/DDBJ whole genome shotgun (WGS) entry which is preliminary data.</text>
</comment>
<proteinExistence type="predicted"/>
<organism evidence="2">
    <name type="scientific">candidate division WOR-3 bacterium</name>
    <dbReference type="NCBI Taxonomy" id="2052148"/>
    <lineage>
        <taxon>Bacteria</taxon>
        <taxon>Bacteria division WOR-3</taxon>
    </lineage>
</organism>
<dbReference type="InterPro" id="IPR045584">
    <property type="entry name" value="Pilin-like"/>
</dbReference>
<dbReference type="Pfam" id="PF07963">
    <property type="entry name" value="N_methyl"/>
    <property type="match status" value="1"/>
</dbReference>
<accession>A0A7C1BIM5</accession>
<keyword evidence="1" id="KW-0812">Transmembrane</keyword>
<evidence type="ECO:0000313" key="2">
    <source>
        <dbReference type="EMBL" id="HDM89953.1"/>
    </source>
</evidence>
<dbReference type="Proteomes" id="UP000885931">
    <property type="component" value="Unassembled WGS sequence"/>
</dbReference>
<name>A0A7C1BIM5_UNCW3</name>
<gene>
    <name evidence="2" type="ORF">ENG67_01955</name>
</gene>